<organism evidence="2 5">
    <name type="scientific">Fulvivirga sedimenti</name>
    <dbReference type="NCBI Taxonomy" id="2879465"/>
    <lineage>
        <taxon>Bacteria</taxon>
        <taxon>Pseudomonadati</taxon>
        <taxon>Bacteroidota</taxon>
        <taxon>Cytophagia</taxon>
        <taxon>Cytophagales</taxon>
        <taxon>Fulvivirgaceae</taxon>
        <taxon>Fulvivirga</taxon>
    </lineage>
</organism>
<name>A0A9X1HN03_9BACT</name>
<dbReference type="InterPro" id="IPR011017">
    <property type="entry name" value="TRASH_dom"/>
</dbReference>
<dbReference type="Gene3D" id="3.40.50.720">
    <property type="entry name" value="NAD(P)-binding Rossmann-like Domain"/>
    <property type="match status" value="1"/>
</dbReference>
<evidence type="ECO:0000313" key="4">
    <source>
        <dbReference type="EMBL" id="MCA6076806.1"/>
    </source>
</evidence>
<dbReference type="RefSeq" id="WP_225697616.1">
    <property type="nucleotide sequence ID" value="NZ_JAIXNE010000002.1"/>
</dbReference>
<dbReference type="InterPro" id="IPR027051">
    <property type="entry name" value="XdhC_Rossmann_dom"/>
</dbReference>
<sequence>MFKQTLLKEIELAQKQQKAAAIAQVVRREAPTSGKPGDKALITADGQVHGWIGGGCTKGIVIKEAVEAIREQTPRLVRIQNGMQTPEQSGVKNYGMTCMSGGAVEVYIEPIMTVTEIIIFGRSHIAKALSEIGSAAGFSVSVVSDVAEKEMFPMAQNIMSLEDFLSANMPAIQAYAVVCTQGEDDARHLETAIHANPKYLAFVSSRKKANSIFMGLKRSGISHDQLVKIQTPAGLDINAKTPEEVAISILAQIIQHKYAGAGESTSNLDEMELTEDLYINPVCKIPVQKSTAKYVLEYEGEKVYFCCDGCKESFEKNPAAYMV</sequence>
<dbReference type="Pfam" id="PF13478">
    <property type="entry name" value="XdhC_C"/>
    <property type="match status" value="1"/>
</dbReference>
<dbReference type="SUPFAM" id="SSF47240">
    <property type="entry name" value="Ferritin-like"/>
    <property type="match status" value="1"/>
</dbReference>
<accession>A0A9X1HN03</accession>
<reference evidence="2" key="1">
    <citation type="submission" date="2021-09" db="EMBL/GenBank/DDBJ databases">
        <title>Fulvivirga sp. isolated from coastal sediment.</title>
        <authorList>
            <person name="Yu H."/>
        </authorList>
    </citation>
    <scope>NUCLEOTIDE SEQUENCE</scope>
    <source>
        <strain evidence="2">1062</strain>
    </source>
</reference>
<dbReference type="InterPro" id="IPR012348">
    <property type="entry name" value="RNR-like"/>
</dbReference>
<keyword evidence="5" id="KW-1185">Reference proteome</keyword>
<comment type="caution">
    <text evidence="2">The sequence shown here is derived from an EMBL/GenBank/DDBJ whole genome shotgun (WGS) entry which is preliminary data.</text>
</comment>
<evidence type="ECO:0000313" key="5">
    <source>
        <dbReference type="Proteomes" id="UP001139409"/>
    </source>
</evidence>
<dbReference type="EMBL" id="JAIXNE010000002">
    <property type="protein sequence ID" value="MCA6074501.1"/>
    <property type="molecule type" value="Genomic_DNA"/>
</dbReference>
<dbReference type="PANTHER" id="PTHR30388">
    <property type="entry name" value="ALDEHYDE OXIDOREDUCTASE MOLYBDENUM COFACTOR ASSEMBLY PROTEIN"/>
    <property type="match status" value="1"/>
</dbReference>
<protein>
    <submittedName>
        <fullName evidence="2">XdhC family protein</fullName>
    </submittedName>
</protein>
<evidence type="ECO:0000313" key="3">
    <source>
        <dbReference type="EMBL" id="MCA6075678.1"/>
    </source>
</evidence>
<evidence type="ECO:0000259" key="1">
    <source>
        <dbReference type="SMART" id="SM00746"/>
    </source>
</evidence>
<dbReference type="GO" id="GO:0016491">
    <property type="term" value="F:oxidoreductase activity"/>
    <property type="evidence" value="ECO:0007669"/>
    <property type="project" value="InterPro"/>
</dbReference>
<dbReference type="InterPro" id="IPR003777">
    <property type="entry name" value="XdhC_CoxI"/>
</dbReference>
<dbReference type="SMART" id="SM00746">
    <property type="entry name" value="TRASH"/>
    <property type="match status" value="1"/>
</dbReference>
<dbReference type="PANTHER" id="PTHR30388:SF6">
    <property type="entry name" value="XANTHINE DEHYDROGENASE SUBUNIT A-RELATED"/>
    <property type="match status" value="1"/>
</dbReference>
<dbReference type="Pfam" id="PF04945">
    <property type="entry name" value="YHS"/>
    <property type="match status" value="1"/>
</dbReference>
<dbReference type="InterPro" id="IPR009078">
    <property type="entry name" value="Ferritin-like_SF"/>
</dbReference>
<dbReference type="EMBL" id="JAIXNE010000004">
    <property type="protein sequence ID" value="MCA6076806.1"/>
    <property type="molecule type" value="Genomic_DNA"/>
</dbReference>
<dbReference type="Proteomes" id="UP001139409">
    <property type="component" value="Unassembled WGS sequence"/>
</dbReference>
<dbReference type="Gene3D" id="1.10.620.20">
    <property type="entry name" value="Ribonucleotide Reductase, subunit A"/>
    <property type="match status" value="1"/>
</dbReference>
<dbReference type="InterPro" id="IPR007029">
    <property type="entry name" value="YHS_dom"/>
</dbReference>
<proteinExistence type="predicted"/>
<gene>
    <name evidence="2" type="ORF">LDX50_06455</name>
    <name evidence="3" type="ORF">LDX50_12425</name>
    <name evidence="4" type="ORF">LDX50_18145</name>
</gene>
<dbReference type="AlphaFoldDB" id="A0A9X1HN03"/>
<dbReference type="InterPro" id="IPR052698">
    <property type="entry name" value="MoCofactor_Util/Proc"/>
</dbReference>
<dbReference type="Pfam" id="PF02625">
    <property type="entry name" value="XdhC_CoxI"/>
    <property type="match status" value="1"/>
</dbReference>
<dbReference type="EMBL" id="JAIXNE010000003">
    <property type="protein sequence ID" value="MCA6075678.1"/>
    <property type="molecule type" value="Genomic_DNA"/>
</dbReference>
<feature type="domain" description="TRASH" evidence="1">
    <location>
        <begin position="280"/>
        <end position="318"/>
    </location>
</feature>
<evidence type="ECO:0000313" key="2">
    <source>
        <dbReference type="EMBL" id="MCA6074501.1"/>
    </source>
</evidence>